<comment type="caution">
    <text evidence="1">The sequence shown here is derived from an EMBL/GenBank/DDBJ whole genome shotgun (WGS) entry which is preliminary data.</text>
</comment>
<dbReference type="EMBL" id="JANSHE010001231">
    <property type="protein sequence ID" value="KAJ3003786.1"/>
    <property type="molecule type" value="Genomic_DNA"/>
</dbReference>
<keyword evidence="2" id="KW-1185">Reference proteome</keyword>
<name>A0ACC1PXV4_9APHY</name>
<evidence type="ECO:0000313" key="1">
    <source>
        <dbReference type="EMBL" id="KAJ3003786.1"/>
    </source>
</evidence>
<protein>
    <submittedName>
        <fullName evidence="1">Uncharacterized protein</fullName>
    </submittedName>
</protein>
<reference evidence="1" key="1">
    <citation type="submission" date="2022-08" db="EMBL/GenBank/DDBJ databases">
        <title>Genome Sequence of Pycnoporus sanguineus.</title>
        <authorList>
            <person name="Buettner E."/>
        </authorList>
    </citation>
    <scope>NUCLEOTIDE SEQUENCE</scope>
    <source>
        <strain evidence="1">CG-C14</strain>
    </source>
</reference>
<evidence type="ECO:0000313" key="2">
    <source>
        <dbReference type="Proteomes" id="UP001144978"/>
    </source>
</evidence>
<sequence>MVVQEQEIAAEIVHPLDPTLLRLTDEETQFLHAVIAPDDEDLRAKILDVQKRAYEKYPYPCIRAFHFVNLMMIANPIYPTVLAAGRRGGTLFLDLGCCMGTDVRKLAYDGYPGAQIFGCDLRQEYIELGYELFGDVDTCPIRFFTSNVFDLPKTIDPATNNVADPDPSTVTSLIQLRGALTHIYTGALFHLFTEEAQYELAVRLVTLLKRVPGAVIFGRHQGRREAGVINDQYGRDRYGHSEKSWPQLWKRVFAEAEGEEFAKRVVVHAELRDQFKPDVFGTPEAICGERKREHLGMKSRRREAEWTMDVPAAPSTPSPSIRPIRTASRYNDSPEACGLPPLKGFLRFVQWEPLYHALDVLRLRKRQAVLGILGRTTGPASDREPLEQQCN</sequence>
<gene>
    <name evidence="1" type="ORF">NUW54_g5127</name>
</gene>
<proteinExistence type="predicted"/>
<dbReference type="Proteomes" id="UP001144978">
    <property type="component" value="Unassembled WGS sequence"/>
</dbReference>
<organism evidence="1 2">
    <name type="scientific">Trametes sanguinea</name>
    <dbReference type="NCBI Taxonomy" id="158606"/>
    <lineage>
        <taxon>Eukaryota</taxon>
        <taxon>Fungi</taxon>
        <taxon>Dikarya</taxon>
        <taxon>Basidiomycota</taxon>
        <taxon>Agaricomycotina</taxon>
        <taxon>Agaricomycetes</taxon>
        <taxon>Polyporales</taxon>
        <taxon>Polyporaceae</taxon>
        <taxon>Trametes</taxon>
    </lineage>
</organism>
<accession>A0ACC1PXV4</accession>